<comment type="subcellular location">
    <subcellularLocation>
        <location evidence="1">Cell envelope</location>
    </subcellularLocation>
</comment>
<dbReference type="STRING" id="225345.CLCHR_40820"/>
<accession>A0A1V4IDQ5</accession>
<dbReference type="OrthoDB" id="1884580at2"/>
<sequence>MRKKLSVILLVLFIVLQLLPLQVNAATVPKELKISSELTEWVLDEPTNTLYTITEIGKKLIFINATTMSIEKTLTLNGRPTDIIKDNGKLYITLFDLKQIVIVDMASKSITGTLYTSSDPYRIAKDGDRIYYVERQQWGDIYEYNLTTNIDQKISVGNSFASDLAINTKDHILYIGESGSSSSNMIYFSTNDNKVIGKTNYDVGYGFSYPRRYTIFDGTKVYYAGRDFKLDDPTIFNGGFGDVEYVVPESVIYVNKGLVYTNKSIYDKDTHIELGEYGSNVDLVQASDNSLYIYSIESGIIKKFSNTSNVIDKSNVISLISGKPKAPISNTEESIKINSGVSILKMESKFIQWILNENANTLYGISKADKALFFINAQTLNLEKSLTFASNPTDIIEDDRNLYIALDDARQIVIVDTVSKAIIGILHTSSDPYRIVKDGDKIYYTERDQKCDVYEYNLMTNTDQKIPVNNLSKPDLAINTKDHILYIGESGITYPKMTYYSTTSNQVIGKTYNGEGDILPGPGRYTLFDGDKVYYAGFSFDKQIPTHILGNYGNEDIIFAKYGGAYTKTSVYDSESYSLVGSNGGTFNLIEILNDSVVFYYSETDNLIMRIEPSKISSVQFNSQGGSKVYNATVDKNTLVSAPTPPIRLGYKFDGWYKEAECINPWNFTTDKVSHDTTLYAKWTYITPTKANGWNYLDGEWYFFNNGTMLGDTWKQDSSKRWFYLGNDGAMFKNSWIQDFSGHWYFLGSDGAMAANTWKQDLLKHWFYLSADGSMISNTWLLYNGKWYFLKANGEMATGWIFSSGSWYYLYPSGEMASNTTINGYRINKNGVWIK</sequence>
<reference evidence="5 6" key="1">
    <citation type="submission" date="2017-03" db="EMBL/GenBank/DDBJ databases">
        <title>Genome sequence of Clostridium chromiireducens DSM 23318.</title>
        <authorList>
            <person name="Poehlein A."/>
            <person name="Daniel R."/>
        </authorList>
    </citation>
    <scope>NUCLEOTIDE SEQUENCE [LARGE SCALE GENOMIC DNA]</scope>
    <source>
        <strain evidence="5 6">DSM 23318</strain>
    </source>
</reference>
<dbReference type="SUPFAM" id="SSF69360">
    <property type="entry name" value="Cell wall binding repeat"/>
    <property type="match status" value="1"/>
</dbReference>
<proteinExistence type="predicted"/>
<dbReference type="Proteomes" id="UP000191056">
    <property type="component" value="Unassembled WGS sequence"/>
</dbReference>
<dbReference type="EMBL" id="MZGT01000076">
    <property type="protein sequence ID" value="OPJ58122.1"/>
    <property type="molecule type" value="Genomic_DNA"/>
</dbReference>
<dbReference type="Pfam" id="PF19085">
    <property type="entry name" value="Choline_bind_2"/>
    <property type="match status" value="1"/>
</dbReference>
<feature type="signal peptide" evidence="4">
    <location>
        <begin position="1"/>
        <end position="25"/>
    </location>
</feature>
<feature type="repeat" description="Cell wall-binding" evidence="3">
    <location>
        <begin position="777"/>
        <end position="796"/>
    </location>
</feature>
<dbReference type="Pfam" id="PF19127">
    <property type="entry name" value="Choline_bind_3"/>
    <property type="match status" value="1"/>
</dbReference>
<keyword evidence="5" id="KW-0378">Hydrolase</keyword>
<dbReference type="InterPro" id="IPR013378">
    <property type="entry name" value="InlB-like_B-rpt"/>
</dbReference>
<comment type="caution">
    <text evidence="5">The sequence shown here is derived from an EMBL/GenBank/DDBJ whole genome shotgun (WGS) entry which is preliminary data.</text>
</comment>
<dbReference type="PANTHER" id="PTHR47197:SF3">
    <property type="entry name" value="DIHYDRO-HEME D1 DEHYDROGENASE"/>
    <property type="match status" value="1"/>
</dbReference>
<organism evidence="5 6">
    <name type="scientific">Clostridium chromiireducens</name>
    <dbReference type="NCBI Taxonomy" id="225345"/>
    <lineage>
        <taxon>Bacteria</taxon>
        <taxon>Bacillati</taxon>
        <taxon>Bacillota</taxon>
        <taxon>Clostridia</taxon>
        <taxon>Eubacteriales</taxon>
        <taxon>Clostridiaceae</taxon>
        <taxon>Clostridium</taxon>
    </lineage>
</organism>
<keyword evidence="5" id="KW-0326">Glycosidase</keyword>
<evidence type="ECO:0000256" key="2">
    <source>
        <dbReference type="ARBA" id="ARBA00022737"/>
    </source>
</evidence>
<dbReference type="InterPro" id="IPR042229">
    <property type="entry name" value="Listeria/Bacterioides_rpt_sf"/>
</dbReference>
<dbReference type="Gene3D" id="2.10.270.10">
    <property type="entry name" value="Cholin Binding"/>
    <property type="match status" value="2"/>
</dbReference>
<dbReference type="GO" id="GO:0033925">
    <property type="term" value="F:mannosyl-glycoprotein endo-beta-N-acetylglucosaminidase activity"/>
    <property type="evidence" value="ECO:0007669"/>
    <property type="project" value="UniProtKB-EC"/>
</dbReference>
<keyword evidence="6" id="KW-1185">Reference proteome</keyword>
<keyword evidence="4" id="KW-0732">Signal</keyword>
<keyword evidence="2" id="KW-0677">Repeat</keyword>
<name>A0A1V4IDQ5_9CLOT</name>
<gene>
    <name evidence="5" type="primary">lytB_10</name>
    <name evidence="5" type="ORF">CLCHR_40820</name>
</gene>
<dbReference type="PANTHER" id="PTHR47197">
    <property type="entry name" value="PROTEIN NIRF"/>
    <property type="match status" value="1"/>
</dbReference>
<dbReference type="AlphaFoldDB" id="A0A1V4IDQ5"/>
<evidence type="ECO:0000256" key="3">
    <source>
        <dbReference type="PROSITE-ProRule" id="PRU00591"/>
    </source>
</evidence>
<evidence type="ECO:0000313" key="6">
    <source>
        <dbReference type="Proteomes" id="UP000191056"/>
    </source>
</evidence>
<dbReference type="Gene3D" id="2.130.10.10">
    <property type="entry name" value="YVTN repeat-like/Quinoprotein amine dehydrogenase"/>
    <property type="match status" value="2"/>
</dbReference>
<dbReference type="RefSeq" id="WP_079441720.1">
    <property type="nucleotide sequence ID" value="NZ_MZGT01000076.1"/>
</dbReference>
<protein>
    <submittedName>
        <fullName evidence="5">Putative endo-beta-N-acetylglucosaminidase</fullName>
        <ecNumber evidence="5">3.2.1.96</ecNumber>
    </submittedName>
</protein>
<evidence type="ECO:0000313" key="5">
    <source>
        <dbReference type="EMBL" id="OPJ58122.1"/>
    </source>
</evidence>
<evidence type="ECO:0000256" key="4">
    <source>
        <dbReference type="SAM" id="SignalP"/>
    </source>
</evidence>
<dbReference type="InterPro" id="IPR051200">
    <property type="entry name" value="Host-pathogen_enzymatic-act"/>
</dbReference>
<dbReference type="GO" id="GO:0030313">
    <property type="term" value="C:cell envelope"/>
    <property type="evidence" value="ECO:0007669"/>
    <property type="project" value="UniProtKB-SubCell"/>
</dbReference>
<dbReference type="Gene3D" id="2.60.40.4270">
    <property type="entry name" value="Listeria-Bacteroides repeat domain"/>
    <property type="match status" value="1"/>
</dbReference>
<dbReference type="Pfam" id="PF09479">
    <property type="entry name" value="Flg_new"/>
    <property type="match status" value="1"/>
</dbReference>
<dbReference type="InterPro" id="IPR018337">
    <property type="entry name" value="Cell_wall/Cho-bd_repeat"/>
</dbReference>
<dbReference type="NCBIfam" id="TIGR02543">
    <property type="entry name" value="List_Bact_rpt"/>
    <property type="match status" value="1"/>
</dbReference>
<dbReference type="PROSITE" id="PS51170">
    <property type="entry name" value="CW"/>
    <property type="match status" value="3"/>
</dbReference>
<feature type="chain" id="PRO_5013002762" evidence="4">
    <location>
        <begin position="26"/>
        <end position="835"/>
    </location>
</feature>
<feature type="repeat" description="Cell wall-binding" evidence="3">
    <location>
        <begin position="733"/>
        <end position="753"/>
    </location>
</feature>
<evidence type="ECO:0000256" key="1">
    <source>
        <dbReference type="ARBA" id="ARBA00004196"/>
    </source>
</evidence>
<dbReference type="EC" id="3.2.1.96" evidence="5"/>
<feature type="repeat" description="Cell wall-binding" evidence="3">
    <location>
        <begin position="797"/>
        <end position="816"/>
    </location>
</feature>
<dbReference type="SUPFAM" id="SSF63825">
    <property type="entry name" value="YWTD domain"/>
    <property type="match status" value="2"/>
</dbReference>
<dbReference type="InterPro" id="IPR015943">
    <property type="entry name" value="WD40/YVTN_repeat-like_dom_sf"/>
</dbReference>